<reference evidence="2" key="1">
    <citation type="submission" date="2021-01" db="EMBL/GenBank/DDBJ databases">
        <authorList>
            <person name="Corre E."/>
            <person name="Pelletier E."/>
            <person name="Niang G."/>
            <person name="Scheremetjew M."/>
            <person name="Finn R."/>
            <person name="Kale V."/>
            <person name="Holt S."/>
            <person name="Cochrane G."/>
            <person name="Meng A."/>
            <person name="Brown T."/>
            <person name="Cohen L."/>
        </authorList>
    </citation>
    <scope>NUCLEOTIDE SEQUENCE</scope>
    <source>
        <strain evidence="2">Isolate 1302-5</strain>
    </source>
</reference>
<name>A0A7S4IG24_9STRA</name>
<protein>
    <submittedName>
        <fullName evidence="2">Uncharacterized protein</fullName>
    </submittedName>
</protein>
<evidence type="ECO:0000313" key="2">
    <source>
        <dbReference type="EMBL" id="CAE2228304.1"/>
    </source>
</evidence>
<accession>A0A7S4IG24</accession>
<sequence length="148" mass="15898">MAEGQTSFVAGLAIPQRSGECSISGRSAVGSIWINTADRRIVSFPFLEWLCYSKKLLVSLVPDGIFSSPDIAGEGGVNPSASFATRPRPNANPSPIEWTRNRISARTAPLSRSGGRNLCRSRPAPSLGRCRLARLFGTERIFGTGGYL</sequence>
<organism evidence="2">
    <name type="scientific">Odontella aurita</name>
    <dbReference type="NCBI Taxonomy" id="265563"/>
    <lineage>
        <taxon>Eukaryota</taxon>
        <taxon>Sar</taxon>
        <taxon>Stramenopiles</taxon>
        <taxon>Ochrophyta</taxon>
        <taxon>Bacillariophyta</taxon>
        <taxon>Mediophyceae</taxon>
        <taxon>Biddulphiophycidae</taxon>
        <taxon>Eupodiscales</taxon>
        <taxon>Odontellaceae</taxon>
        <taxon>Odontella</taxon>
    </lineage>
</organism>
<dbReference type="EMBL" id="HBKQ01016317">
    <property type="protein sequence ID" value="CAE2228304.1"/>
    <property type="molecule type" value="Transcribed_RNA"/>
</dbReference>
<dbReference type="AlphaFoldDB" id="A0A7S4IG24"/>
<evidence type="ECO:0000256" key="1">
    <source>
        <dbReference type="SAM" id="MobiDB-lite"/>
    </source>
</evidence>
<feature type="region of interest" description="Disordered" evidence="1">
    <location>
        <begin position="77"/>
        <end position="97"/>
    </location>
</feature>
<gene>
    <name evidence="2" type="ORF">OAUR00152_LOCUS10980</name>
</gene>
<proteinExistence type="predicted"/>